<dbReference type="OrthoDB" id="5470322at2"/>
<comment type="caution">
    <text evidence="1">The sequence shown here is derived from an EMBL/GenBank/DDBJ whole genome shotgun (WGS) entry which is preliminary data.</text>
</comment>
<name>A0A3A8N5U0_9BACT</name>
<dbReference type="EMBL" id="RAWG01000168">
    <property type="protein sequence ID" value="RKH39273.1"/>
    <property type="molecule type" value="Genomic_DNA"/>
</dbReference>
<dbReference type="RefSeq" id="WP_120627613.1">
    <property type="nucleotide sequence ID" value="NZ_RAWG01000168.1"/>
</dbReference>
<protein>
    <submittedName>
        <fullName evidence="1">Uncharacterized protein</fullName>
    </submittedName>
</protein>
<dbReference type="AlphaFoldDB" id="A0A3A8N5U0"/>
<sequence length="281" mass="30345">MSVSFHLCQPGGGASCGACCGLYNFRDHSRAALTQRLATQTARLAHAPRTPEAYGEAARELTANRGASALFPIVRVCPLLGFLDAEQQRVGCLGHPLVTGGTDLRDCGVYRATVCETFTCPSFGWLTDAQARLVQAACADWYLYGLVITDVEFVRGCLKLLEWELGGPARPELLRERPESLCALRRLFALKETAPGRDAQATVFGRFTHDTEGEPVPRSLDYAALGTRAAPEDDVVLCLGYTPGSASELLAARQLVREHVQAVATTFPAWSPAPTERPTPP</sequence>
<reference evidence="2" key="1">
    <citation type="submission" date="2018-09" db="EMBL/GenBank/DDBJ databases">
        <authorList>
            <person name="Livingstone P.G."/>
            <person name="Whitworth D.E."/>
        </authorList>
    </citation>
    <scope>NUCLEOTIDE SEQUENCE [LARGE SCALE GENOMIC DNA]</scope>
    <source>
        <strain evidence="2">CA040B</strain>
    </source>
</reference>
<organism evidence="1 2">
    <name type="scientific">Corallococcus sicarius</name>
    <dbReference type="NCBI Taxonomy" id="2316726"/>
    <lineage>
        <taxon>Bacteria</taxon>
        <taxon>Pseudomonadati</taxon>
        <taxon>Myxococcota</taxon>
        <taxon>Myxococcia</taxon>
        <taxon>Myxococcales</taxon>
        <taxon>Cystobacterineae</taxon>
        <taxon>Myxococcaceae</taxon>
        <taxon>Corallococcus</taxon>
    </lineage>
</organism>
<evidence type="ECO:0000313" key="2">
    <source>
        <dbReference type="Proteomes" id="UP000273405"/>
    </source>
</evidence>
<dbReference type="Proteomes" id="UP000273405">
    <property type="component" value="Unassembled WGS sequence"/>
</dbReference>
<accession>A0A3A8N5U0</accession>
<gene>
    <name evidence="1" type="ORF">D7X12_24055</name>
</gene>
<keyword evidence="2" id="KW-1185">Reference proteome</keyword>
<proteinExistence type="predicted"/>
<evidence type="ECO:0000313" key="1">
    <source>
        <dbReference type="EMBL" id="RKH39273.1"/>
    </source>
</evidence>